<reference evidence="1 2" key="1">
    <citation type="journal article" date="2013" name="J. Mol. Microbiol. Biotechnol.">
        <title>Analysis of the Complete Genomes of Acholeplasma brassicae , A. palmae and A. laidlawii and Their Comparison to the Obligate Parasites from ' Candidatus Phytoplasma'.</title>
        <authorList>
            <person name="Kube M."/>
            <person name="Siewert C."/>
            <person name="Migdoll A.M."/>
            <person name="Duduk B."/>
            <person name="Holz S."/>
            <person name="Rabus R."/>
            <person name="Seemuller E."/>
            <person name="Mitrovic J."/>
            <person name="Muller I."/>
            <person name="Buttner C."/>
            <person name="Reinhardt R."/>
        </authorList>
    </citation>
    <scope>NUCLEOTIDE SEQUENCE [LARGE SCALE GENOMIC DNA]</scope>
    <source>
        <strain evidence="1 2">J233</strain>
    </source>
</reference>
<name>U4KNN5_ALTPJ</name>
<evidence type="ECO:0000313" key="2">
    <source>
        <dbReference type="Proteomes" id="UP000032740"/>
    </source>
</evidence>
<proteinExistence type="predicted"/>
<dbReference type="AlphaFoldDB" id="U4KNN5"/>
<dbReference type="Proteomes" id="UP000032740">
    <property type="component" value="Chromosome"/>
</dbReference>
<dbReference type="EMBL" id="FO681347">
    <property type="protein sequence ID" value="CCV63810.1"/>
    <property type="molecule type" value="Genomic_DNA"/>
</dbReference>
<dbReference type="InterPro" id="IPR010461">
    <property type="entry name" value="ComK"/>
</dbReference>
<dbReference type="GO" id="GO:0030420">
    <property type="term" value="P:establishment of competence for transformation"/>
    <property type="evidence" value="ECO:0007669"/>
    <property type="project" value="InterPro"/>
</dbReference>
<dbReference type="HOGENOM" id="CLU_1881218_0_0_14"/>
<keyword evidence="2" id="KW-1185">Reference proteome</keyword>
<dbReference type="OrthoDB" id="384828at2"/>
<sequence>MDYIINTHKGCKVFDKNNKEYPVTQLTYVKKLCEKQLFTYEGYLKAVSNILNMKYKIPLYINSKIILFSTSGYRNYENIWINYQTIKTVDFYEKTILFTFFSQQILRIQMTKCQYQRQIEKINKIIAYKLSDKID</sequence>
<dbReference type="KEGG" id="apal:BN85402330"/>
<accession>U4KNN5</accession>
<dbReference type="Pfam" id="PF06338">
    <property type="entry name" value="ComK"/>
    <property type="match status" value="1"/>
</dbReference>
<gene>
    <name evidence="1" type="ORF">BN85402330</name>
</gene>
<protein>
    <submittedName>
        <fullName evidence="1">Predicted competence protein ComK</fullName>
    </submittedName>
</protein>
<evidence type="ECO:0000313" key="1">
    <source>
        <dbReference type="EMBL" id="CCV63810.1"/>
    </source>
</evidence>
<organism evidence="1 2">
    <name type="scientific">Alteracholeplasma palmae (strain ATCC 49389 / J233)</name>
    <name type="common">Acholeplasma palmae</name>
    <dbReference type="NCBI Taxonomy" id="1318466"/>
    <lineage>
        <taxon>Bacteria</taxon>
        <taxon>Bacillati</taxon>
        <taxon>Mycoplasmatota</taxon>
        <taxon>Mollicutes</taxon>
        <taxon>Acholeplasmatales</taxon>
        <taxon>Acholeplasmataceae</taxon>
        <taxon>Acholeplasma</taxon>
    </lineage>
</organism>
<dbReference type="RefSeq" id="WP_026655373.1">
    <property type="nucleotide sequence ID" value="NC_022538.1"/>
</dbReference>
<dbReference type="STRING" id="1318466.BN85402330"/>